<evidence type="ECO:0000256" key="6">
    <source>
        <dbReference type="ARBA" id="ARBA00022692"/>
    </source>
</evidence>
<name>A0A074L5Z1_9BACT</name>
<dbReference type="Gene3D" id="3.30.70.100">
    <property type="match status" value="1"/>
</dbReference>
<reference evidence="15 16" key="1">
    <citation type="submission" date="2014-04" db="EMBL/GenBank/DDBJ databases">
        <title>Characterization and application of a salt tolerant electro-active bacterium.</title>
        <authorList>
            <person name="Yang L."/>
            <person name="Wei S."/>
            <person name="Tay Q.X.M."/>
        </authorList>
    </citation>
    <scope>NUCLEOTIDE SEQUENCE [LARGE SCALE GENOMIC DNA]</scope>
    <source>
        <strain evidence="15 16">LY1</strain>
    </source>
</reference>
<feature type="transmembrane region" description="Helical" evidence="13">
    <location>
        <begin position="762"/>
        <end position="788"/>
    </location>
</feature>
<dbReference type="EMBL" id="JMIH01000013">
    <property type="protein sequence ID" value="KEO75253.1"/>
    <property type="molecule type" value="Genomic_DNA"/>
</dbReference>
<keyword evidence="10 13" id="KW-1133">Transmembrane helix</keyword>
<dbReference type="STRING" id="1048983.EL17_01565"/>
<feature type="transmembrane region" description="Helical" evidence="13">
    <location>
        <begin position="424"/>
        <end position="442"/>
    </location>
</feature>
<comment type="subcellular location">
    <subcellularLocation>
        <location evidence="1">Cell membrane</location>
        <topology evidence="1">Multi-pass membrane protein</topology>
    </subcellularLocation>
</comment>
<evidence type="ECO:0000256" key="1">
    <source>
        <dbReference type="ARBA" id="ARBA00004651"/>
    </source>
</evidence>
<evidence type="ECO:0000256" key="4">
    <source>
        <dbReference type="ARBA" id="ARBA00022475"/>
    </source>
</evidence>
<dbReference type="NCBIfam" id="TIGR01494">
    <property type="entry name" value="ATPase_P-type"/>
    <property type="match status" value="1"/>
</dbReference>
<evidence type="ECO:0000256" key="7">
    <source>
        <dbReference type="ARBA" id="ARBA00022723"/>
    </source>
</evidence>
<dbReference type="InterPro" id="IPR001757">
    <property type="entry name" value="P_typ_ATPase"/>
</dbReference>
<comment type="caution">
    <text evidence="15">The sequence shown here is derived from an EMBL/GenBank/DDBJ whole genome shotgun (WGS) entry which is preliminary data.</text>
</comment>
<keyword evidence="11" id="KW-0406">Ion transport</keyword>
<dbReference type="Pfam" id="PF00122">
    <property type="entry name" value="E1-E2_ATPase"/>
    <property type="match status" value="1"/>
</dbReference>
<dbReference type="PRINTS" id="PR00119">
    <property type="entry name" value="CATATPASE"/>
</dbReference>
<dbReference type="InterPro" id="IPR023298">
    <property type="entry name" value="ATPase_P-typ_TM_dom_sf"/>
</dbReference>
<gene>
    <name evidence="15" type="ORF">EL17_01565</name>
</gene>
<evidence type="ECO:0000256" key="2">
    <source>
        <dbReference type="ARBA" id="ARBA00006024"/>
    </source>
</evidence>
<dbReference type="GO" id="GO:0005886">
    <property type="term" value="C:plasma membrane"/>
    <property type="evidence" value="ECO:0007669"/>
    <property type="project" value="UniProtKB-SubCell"/>
</dbReference>
<protein>
    <submittedName>
        <fullName evidence="15">ATPase</fullName>
    </submittedName>
</protein>
<dbReference type="GO" id="GO:0005524">
    <property type="term" value="F:ATP binding"/>
    <property type="evidence" value="ECO:0007669"/>
    <property type="project" value="InterPro"/>
</dbReference>
<dbReference type="PROSITE" id="PS00154">
    <property type="entry name" value="ATPASE_E1_E2"/>
    <property type="match status" value="1"/>
</dbReference>
<keyword evidence="7" id="KW-0479">Metal-binding</keyword>
<dbReference type="SUPFAM" id="SSF81665">
    <property type="entry name" value="Calcium ATPase, transmembrane domain M"/>
    <property type="match status" value="1"/>
</dbReference>
<dbReference type="OrthoDB" id="909834at2"/>
<dbReference type="PANTHER" id="PTHR43520">
    <property type="entry name" value="ATP7, ISOFORM B"/>
    <property type="match status" value="1"/>
</dbReference>
<evidence type="ECO:0000256" key="12">
    <source>
        <dbReference type="ARBA" id="ARBA00023136"/>
    </source>
</evidence>
<dbReference type="Pfam" id="PF12156">
    <property type="entry name" value="ATPase-cat_bd"/>
    <property type="match status" value="1"/>
</dbReference>
<dbReference type="InterPro" id="IPR036163">
    <property type="entry name" value="HMA_dom_sf"/>
</dbReference>
<dbReference type="GO" id="GO:0043682">
    <property type="term" value="F:P-type divalent copper transporter activity"/>
    <property type="evidence" value="ECO:0007669"/>
    <property type="project" value="TreeGrafter"/>
</dbReference>
<keyword evidence="12 13" id="KW-0472">Membrane</keyword>
<evidence type="ECO:0000256" key="13">
    <source>
        <dbReference type="SAM" id="Phobius"/>
    </source>
</evidence>
<dbReference type="InterPro" id="IPR059000">
    <property type="entry name" value="ATPase_P-type_domA"/>
</dbReference>
<keyword evidence="4" id="KW-1003">Cell membrane</keyword>
<feature type="transmembrane region" description="Helical" evidence="13">
    <location>
        <begin position="448"/>
        <end position="471"/>
    </location>
</feature>
<dbReference type="Pfam" id="PF00702">
    <property type="entry name" value="Hydrolase"/>
    <property type="match status" value="1"/>
</dbReference>
<evidence type="ECO:0000313" key="16">
    <source>
        <dbReference type="Proteomes" id="UP000027821"/>
    </source>
</evidence>
<dbReference type="Gene3D" id="2.70.150.10">
    <property type="entry name" value="Calcium-transporting ATPase, cytoplasmic transduction domain A"/>
    <property type="match status" value="1"/>
</dbReference>
<dbReference type="Proteomes" id="UP000027821">
    <property type="component" value="Unassembled WGS sequence"/>
</dbReference>
<dbReference type="Gene3D" id="3.40.50.1000">
    <property type="entry name" value="HAD superfamily/HAD-like"/>
    <property type="match status" value="1"/>
</dbReference>
<dbReference type="PRINTS" id="PR00943">
    <property type="entry name" value="CUATPASE"/>
</dbReference>
<sequence length="814" mass="91193">MVEILEKTTCYHCGEDCRDEQIGVDGKSFCCQGCHTVYDILKGNDMEAYYAMEQSPGSKLTEKNRDRWAYLDHEEVQKKLITFKDSRISKATFYIPAIHCSSCIWLLENLHKLNPHIRSSMVNFTKKEVSINWDDNEISLRKVVELLGSLGYDPDISLHQNKKKIPKKDKSAYIKIGVAGFCFGNIMMLSLPEYLDSKNLVEENYRLFFTYLNLVLVLPVVFYSASDFYRSAWNGLKYKYLNLDLTIALGILVIFGRSAYEMLTHIGAGYMDSLSGLVFFLLIGKWYQSKTYEALGFERDYNSYFPVAATRIRDGEEETVLLKDLQTGDRILIRNQELIPADAMLIKGEGKVDYAFVTGESDPIDKKCGDFMYAGGRQTGGMLEVEIQKPVESSYLTQLWNQEVFRKDNPHKLSALVQSLSRRFTFFIILLSIITAISWYFIDPSKIWNTVTAVLIVACPCALALVIPFSFGNTLRILGKWGLYLKSAGAVEALATTDTLVFDKTGTITHKNKGKLNYTGSIDAASRAAVKSLTRNSTHPLSQAIYTSLKKEDLMEVEDFQEVAGGGVSGTVNGHGYKIGSADFVGASSTDNASGATRVYVSHEGKVLGHFEFSSEYREGLNELLEELKQENYGLHLISGDNDREKERLKVYFDQLHFNQHPMDKLQYIRNLKDKGKNVLMVGDGLNDAGALKESQLGISVSDDVYHFSPACDVIMDAKSFGKILKSMKLAKSSMKVINIAFILSFLYNVIGLSFAVTAQLSPIVCAILMPLSSVTIVLFVTIAIRYLAQRMENSPKAVPETNPKINSVLQEVA</sequence>
<feature type="transmembrane region" description="Helical" evidence="13">
    <location>
        <begin position="737"/>
        <end position="756"/>
    </location>
</feature>
<keyword evidence="5" id="KW-0597">Phosphoprotein</keyword>
<dbReference type="SUPFAM" id="SSF81653">
    <property type="entry name" value="Calcium ATPase, transduction domain A"/>
    <property type="match status" value="1"/>
</dbReference>
<feature type="transmembrane region" description="Helical" evidence="13">
    <location>
        <begin position="211"/>
        <end position="229"/>
    </location>
</feature>
<keyword evidence="6 13" id="KW-0812">Transmembrane</keyword>
<dbReference type="SUPFAM" id="SSF55008">
    <property type="entry name" value="HMA, heavy metal-associated domain"/>
    <property type="match status" value="1"/>
</dbReference>
<dbReference type="InterPro" id="IPR008250">
    <property type="entry name" value="ATPase_P-typ_transduc_dom_A_sf"/>
</dbReference>
<feature type="domain" description="HMA" evidence="14">
    <location>
        <begin position="89"/>
        <end position="155"/>
    </location>
</feature>
<evidence type="ECO:0000256" key="8">
    <source>
        <dbReference type="ARBA" id="ARBA00022842"/>
    </source>
</evidence>
<dbReference type="InterPro" id="IPR036412">
    <property type="entry name" value="HAD-like_sf"/>
</dbReference>
<dbReference type="Gene3D" id="3.40.1110.10">
    <property type="entry name" value="Calcium-transporting ATPase, cytoplasmic domain N"/>
    <property type="match status" value="1"/>
</dbReference>
<dbReference type="GO" id="GO:0016887">
    <property type="term" value="F:ATP hydrolysis activity"/>
    <property type="evidence" value="ECO:0007669"/>
    <property type="project" value="InterPro"/>
</dbReference>
<evidence type="ECO:0000256" key="5">
    <source>
        <dbReference type="ARBA" id="ARBA00022553"/>
    </source>
</evidence>
<dbReference type="InterPro" id="IPR023299">
    <property type="entry name" value="ATPase_P-typ_cyto_dom_N"/>
</dbReference>
<keyword evidence="16" id="KW-1185">Reference proteome</keyword>
<proteinExistence type="inferred from homology"/>
<feature type="transmembrane region" description="Helical" evidence="13">
    <location>
        <begin position="241"/>
        <end position="260"/>
    </location>
</feature>
<keyword evidence="8" id="KW-0460">Magnesium</keyword>
<organism evidence="15 16">
    <name type="scientific">Anditalea andensis</name>
    <dbReference type="NCBI Taxonomy" id="1048983"/>
    <lineage>
        <taxon>Bacteria</taxon>
        <taxon>Pseudomonadati</taxon>
        <taxon>Bacteroidota</taxon>
        <taxon>Cytophagia</taxon>
        <taxon>Cytophagales</taxon>
        <taxon>Cytophagaceae</taxon>
        <taxon>Anditalea</taxon>
    </lineage>
</organism>
<dbReference type="GO" id="GO:0055070">
    <property type="term" value="P:copper ion homeostasis"/>
    <property type="evidence" value="ECO:0007669"/>
    <property type="project" value="TreeGrafter"/>
</dbReference>
<feature type="transmembrane region" description="Helical" evidence="13">
    <location>
        <begin position="172"/>
        <end position="191"/>
    </location>
</feature>
<evidence type="ECO:0000256" key="3">
    <source>
        <dbReference type="ARBA" id="ARBA00022448"/>
    </source>
</evidence>
<keyword evidence="9" id="KW-1278">Translocase</keyword>
<dbReference type="AlphaFoldDB" id="A0A074L5Z1"/>
<feature type="transmembrane region" description="Helical" evidence="13">
    <location>
        <begin position="266"/>
        <end position="283"/>
    </location>
</feature>
<evidence type="ECO:0000256" key="10">
    <source>
        <dbReference type="ARBA" id="ARBA00022989"/>
    </source>
</evidence>
<dbReference type="SUPFAM" id="SSF56784">
    <property type="entry name" value="HAD-like"/>
    <property type="match status" value="1"/>
</dbReference>
<keyword evidence="3" id="KW-0813">Transport</keyword>
<dbReference type="InterPro" id="IPR018303">
    <property type="entry name" value="ATPase_P-typ_P_site"/>
</dbReference>
<dbReference type="InterPro" id="IPR023214">
    <property type="entry name" value="HAD_sf"/>
</dbReference>
<dbReference type="PANTHER" id="PTHR43520:SF5">
    <property type="entry name" value="CATION-TRANSPORTING P-TYPE ATPASE-RELATED"/>
    <property type="match status" value="1"/>
</dbReference>
<evidence type="ECO:0000259" key="14">
    <source>
        <dbReference type="PROSITE" id="PS50846"/>
    </source>
</evidence>
<dbReference type="GO" id="GO:0005507">
    <property type="term" value="F:copper ion binding"/>
    <property type="evidence" value="ECO:0007669"/>
    <property type="project" value="TreeGrafter"/>
</dbReference>
<dbReference type="Pfam" id="PF00403">
    <property type="entry name" value="HMA"/>
    <property type="match status" value="1"/>
</dbReference>
<dbReference type="PROSITE" id="PS50846">
    <property type="entry name" value="HMA_2"/>
    <property type="match status" value="1"/>
</dbReference>
<comment type="similarity">
    <text evidence="2">Belongs to the cation transport ATPase (P-type) (TC 3.A.3) family. Type IB subfamily.</text>
</comment>
<accession>A0A074L5Z1</accession>
<dbReference type="InterPro" id="IPR021993">
    <property type="entry name" value="ATPase-cat-bd"/>
</dbReference>
<dbReference type="eggNOG" id="COG2217">
    <property type="taxonomic scope" value="Bacteria"/>
</dbReference>
<dbReference type="Gene3D" id="1.20.1110.10">
    <property type="entry name" value="Calcium-transporting ATPase, transmembrane domain"/>
    <property type="match status" value="1"/>
</dbReference>
<evidence type="ECO:0000313" key="15">
    <source>
        <dbReference type="EMBL" id="KEO75253.1"/>
    </source>
</evidence>
<evidence type="ECO:0000256" key="9">
    <source>
        <dbReference type="ARBA" id="ARBA00022967"/>
    </source>
</evidence>
<dbReference type="RefSeq" id="WP_035070179.1">
    <property type="nucleotide sequence ID" value="NZ_JMIH01000013.1"/>
</dbReference>
<dbReference type="CDD" id="cd00371">
    <property type="entry name" value="HMA"/>
    <property type="match status" value="1"/>
</dbReference>
<evidence type="ECO:0000256" key="11">
    <source>
        <dbReference type="ARBA" id="ARBA00023065"/>
    </source>
</evidence>
<dbReference type="InterPro" id="IPR006121">
    <property type="entry name" value="HMA_dom"/>
</dbReference>